<evidence type="ECO:0000313" key="3">
    <source>
        <dbReference type="Proteomes" id="UP000190080"/>
    </source>
</evidence>
<protein>
    <recommendedName>
        <fullName evidence="4">Bacterial Ig-like domain protein</fullName>
    </recommendedName>
</protein>
<dbReference type="Proteomes" id="UP000190080">
    <property type="component" value="Unassembled WGS sequence"/>
</dbReference>
<feature type="signal peptide" evidence="1">
    <location>
        <begin position="1"/>
        <end position="25"/>
    </location>
</feature>
<gene>
    <name evidence="2" type="ORF">CLORY_43090</name>
</gene>
<dbReference type="EMBL" id="MZGV01000099">
    <property type="protein sequence ID" value="OPJ56160.1"/>
    <property type="molecule type" value="Genomic_DNA"/>
</dbReference>
<evidence type="ECO:0000256" key="1">
    <source>
        <dbReference type="SAM" id="SignalP"/>
    </source>
</evidence>
<dbReference type="OrthoDB" id="1937631at2"/>
<dbReference type="RefSeq" id="WP_079428399.1">
    <property type="nucleotide sequence ID" value="NZ_MZGV01000099.1"/>
</dbReference>
<feature type="chain" id="PRO_5012618362" description="Bacterial Ig-like domain protein" evidence="1">
    <location>
        <begin position="26"/>
        <end position="311"/>
    </location>
</feature>
<keyword evidence="1" id="KW-0732">Signal</keyword>
<dbReference type="STRING" id="1450648.CLORY_43090"/>
<dbReference type="AlphaFoldDB" id="A0A1V4I8F0"/>
<dbReference type="Gene3D" id="2.60.120.260">
    <property type="entry name" value="Galactose-binding domain-like"/>
    <property type="match status" value="1"/>
</dbReference>
<evidence type="ECO:0008006" key="4">
    <source>
        <dbReference type="Google" id="ProtNLM"/>
    </source>
</evidence>
<proteinExistence type="predicted"/>
<accession>A0A1V4I8F0</accession>
<sequence>MKKKLSILLAVLVVFIFGSVTTTFAKTKTSTKQNKKVARVEAIYNRYDNTDSKIIYTGDWGSESNWKWYNNSIQYAKSENASVSFGFYGTSFKVISDCENDRPNNISISIDNSPNSTFSEYSSSENQNVSVYEKDGLTLGIHIVTITCSDDNWTIDAVDIDTSGYLVKLAAGISLNKTIDSLSLNGSNSTDTLVASVGTGTATIMATIKGTKLSATCVVTVTDDNPTPTPVGNRATLIINMVNGDRKEYDLSASELSAFLKWYDDRSKGTAIAYYTFTLPSTGPYLTKKDYIAFDKIDDYQVREYNSTTGN</sequence>
<reference evidence="2 3" key="1">
    <citation type="submission" date="2017-03" db="EMBL/GenBank/DDBJ databases">
        <title>Genome sequence of Clostridium oryzae DSM 28571.</title>
        <authorList>
            <person name="Poehlein A."/>
            <person name="Daniel R."/>
        </authorList>
    </citation>
    <scope>NUCLEOTIDE SEQUENCE [LARGE SCALE GENOMIC DNA]</scope>
    <source>
        <strain evidence="2 3">DSM 28571</strain>
    </source>
</reference>
<name>A0A1V4I8F0_9CLOT</name>
<organism evidence="2 3">
    <name type="scientific">Clostridium oryzae</name>
    <dbReference type="NCBI Taxonomy" id="1450648"/>
    <lineage>
        <taxon>Bacteria</taxon>
        <taxon>Bacillati</taxon>
        <taxon>Bacillota</taxon>
        <taxon>Clostridia</taxon>
        <taxon>Eubacteriales</taxon>
        <taxon>Clostridiaceae</taxon>
        <taxon>Clostridium</taxon>
    </lineage>
</organism>
<keyword evidence="3" id="KW-1185">Reference proteome</keyword>
<evidence type="ECO:0000313" key="2">
    <source>
        <dbReference type="EMBL" id="OPJ56160.1"/>
    </source>
</evidence>
<comment type="caution">
    <text evidence="2">The sequence shown here is derived from an EMBL/GenBank/DDBJ whole genome shotgun (WGS) entry which is preliminary data.</text>
</comment>